<keyword evidence="2" id="KW-1185">Reference proteome</keyword>
<proteinExistence type="predicted"/>
<dbReference type="AlphaFoldDB" id="A0A8H5GKK0"/>
<evidence type="ECO:0000313" key="2">
    <source>
        <dbReference type="Proteomes" id="UP000559256"/>
    </source>
</evidence>
<gene>
    <name evidence="1" type="ORF">D9758_009728</name>
</gene>
<evidence type="ECO:0000313" key="1">
    <source>
        <dbReference type="EMBL" id="KAF5366445.1"/>
    </source>
</evidence>
<organism evidence="1 2">
    <name type="scientific">Tetrapyrgos nigripes</name>
    <dbReference type="NCBI Taxonomy" id="182062"/>
    <lineage>
        <taxon>Eukaryota</taxon>
        <taxon>Fungi</taxon>
        <taxon>Dikarya</taxon>
        <taxon>Basidiomycota</taxon>
        <taxon>Agaricomycotina</taxon>
        <taxon>Agaricomycetes</taxon>
        <taxon>Agaricomycetidae</taxon>
        <taxon>Agaricales</taxon>
        <taxon>Marasmiineae</taxon>
        <taxon>Marasmiaceae</taxon>
        <taxon>Tetrapyrgos</taxon>
    </lineage>
</organism>
<accession>A0A8H5GKK0</accession>
<name>A0A8H5GKK0_9AGAR</name>
<dbReference type="EMBL" id="JAACJM010000023">
    <property type="protein sequence ID" value="KAF5366445.1"/>
    <property type="molecule type" value="Genomic_DNA"/>
</dbReference>
<protein>
    <submittedName>
        <fullName evidence="1">Uncharacterized protein</fullName>
    </submittedName>
</protein>
<comment type="caution">
    <text evidence="1">The sequence shown here is derived from an EMBL/GenBank/DDBJ whole genome shotgun (WGS) entry which is preliminary data.</text>
</comment>
<sequence length="307" mass="30247">MSIAVESSASRPFTSIIGTSASHVTASIPCHSEPTGVTSVVVSPIGYPVSSGVVSSIAVATTSVVSSAPVASTSVVIGTSAPQGTTNVTCSEPTGVTSVIISSIGYPVSSGVVSSTPVTVTSVVVGTPSSRPITSVIGTSASQDTTSEVHCQCHSEPAITIGYPVSSGVFSSVAVQQPLSSSDPLLAVHLLVLLEPLPPRLLPVFPCQPESTGVTSIVVPSIGYPVSSGVVSSVTVPTSVVSSRPIATTSIVSSRPVATTSIVSSAPVATTSIVSSAPVATTSIVSSAPVATTSVVSSVPVSMSYVL</sequence>
<reference evidence="1 2" key="1">
    <citation type="journal article" date="2020" name="ISME J.">
        <title>Uncovering the hidden diversity of litter-decomposition mechanisms in mushroom-forming fungi.</title>
        <authorList>
            <person name="Floudas D."/>
            <person name="Bentzer J."/>
            <person name="Ahren D."/>
            <person name="Johansson T."/>
            <person name="Persson P."/>
            <person name="Tunlid A."/>
        </authorList>
    </citation>
    <scope>NUCLEOTIDE SEQUENCE [LARGE SCALE GENOMIC DNA]</scope>
    <source>
        <strain evidence="1 2">CBS 291.85</strain>
    </source>
</reference>
<dbReference type="Proteomes" id="UP000559256">
    <property type="component" value="Unassembled WGS sequence"/>
</dbReference>